<dbReference type="Proteomes" id="UP000001847">
    <property type="component" value="Plasmid p74"/>
</dbReference>
<geneLocation type="plasmid" evidence="1 2">
    <name>p74</name>
</geneLocation>
<protein>
    <submittedName>
        <fullName evidence="1">Uncharacterized protein</fullName>
    </submittedName>
</protein>
<keyword evidence="1" id="KW-0614">Plasmid</keyword>
<proteinExistence type="predicted"/>
<evidence type="ECO:0000313" key="2">
    <source>
        <dbReference type="Proteomes" id="UP000001847"/>
    </source>
</evidence>
<accession>B0SUG4</accession>
<evidence type="ECO:0000313" key="1">
    <source>
        <dbReference type="EMBL" id="ABZ99848.1"/>
    </source>
</evidence>
<organism evidence="1 2">
    <name type="scientific">Leptospira biflexa serovar Patoc (strain Patoc 1 / ATCC 23582 / Paris)</name>
    <dbReference type="NCBI Taxonomy" id="456481"/>
    <lineage>
        <taxon>Bacteria</taxon>
        <taxon>Pseudomonadati</taxon>
        <taxon>Spirochaetota</taxon>
        <taxon>Spirochaetia</taxon>
        <taxon>Leptospirales</taxon>
        <taxon>Leptospiraceae</taxon>
        <taxon>Leptospira</taxon>
    </lineage>
</organism>
<dbReference type="KEGG" id="lbi:LEPBI_p0035"/>
<reference evidence="1 2" key="1">
    <citation type="journal article" date="2008" name="PLoS ONE">
        <title>Genome sequence of the saprophyte Leptospira biflexa provides insights into the evolution of Leptospira and the pathogenesis of leptospirosis.</title>
        <authorList>
            <person name="Picardeau M."/>
            <person name="Bulach D.M."/>
            <person name="Bouchier C."/>
            <person name="Zuerner R.L."/>
            <person name="Zidane N."/>
            <person name="Wilson P.J."/>
            <person name="Creno S."/>
            <person name="Kuczek E.S."/>
            <person name="Bommezzadri S."/>
            <person name="Davis J.C."/>
            <person name="McGrath A."/>
            <person name="Johnson M.J."/>
            <person name="Boursaux-Eude C."/>
            <person name="Seemann T."/>
            <person name="Rouy Z."/>
            <person name="Coppel R.L."/>
            <person name="Rood J.I."/>
            <person name="Lajus A."/>
            <person name="Davies J.K."/>
            <person name="Medigue C."/>
            <person name="Adler B."/>
        </authorList>
    </citation>
    <scope>NUCLEOTIDE SEQUENCE [LARGE SCALE GENOMIC DNA]</scope>
    <source>
        <strain evidence="2">Patoc 1 / ATCC 23582 / Paris</strain>
        <plasmid evidence="2">Plasmid p74</plasmid>
    </source>
</reference>
<sequence length="64" mass="7414">MAWSSAIAFPFRINGDMDSNDKGIHLTFSLKKIFLGKYYEEKNWDRTRFSLNQESTATFTSSRG</sequence>
<dbReference type="HOGENOM" id="CLU_2862312_0_0_12"/>
<dbReference type="AlphaFoldDB" id="B0SUG4"/>
<dbReference type="EMBL" id="CP000788">
    <property type="protein sequence ID" value="ABZ99848.1"/>
    <property type="molecule type" value="Genomic_DNA"/>
</dbReference>
<dbReference type="BioCyc" id="LBIF456481:LEPBI_RS18600-MONOMER"/>
<keyword evidence="2" id="KW-1185">Reference proteome</keyword>
<name>B0SUG4_LEPBP</name>
<gene>
    <name evidence="1" type="ordered locus">LEPBI_p0035</name>
</gene>